<dbReference type="Proteomes" id="UP000218231">
    <property type="component" value="Unassembled WGS sequence"/>
</dbReference>
<evidence type="ECO:0000313" key="3">
    <source>
        <dbReference type="Proteomes" id="UP000218231"/>
    </source>
</evidence>
<keyword evidence="1" id="KW-1133">Transmembrane helix</keyword>
<dbReference type="SUPFAM" id="SSF53254">
    <property type="entry name" value="Phosphoglycerate mutase-like"/>
    <property type="match status" value="1"/>
</dbReference>
<proteinExistence type="predicted"/>
<feature type="transmembrane region" description="Helical" evidence="1">
    <location>
        <begin position="6"/>
        <end position="25"/>
    </location>
</feature>
<gene>
    <name evidence="2" type="ORF">WR25_12085</name>
</gene>
<reference evidence="2 3" key="1">
    <citation type="journal article" date="2017" name="Curr. Biol.">
        <title>Genome architecture and evolution of a unichromosomal asexual nematode.</title>
        <authorList>
            <person name="Fradin H."/>
            <person name="Zegar C."/>
            <person name="Gutwein M."/>
            <person name="Lucas J."/>
            <person name="Kovtun M."/>
            <person name="Corcoran D."/>
            <person name="Baugh L.R."/>
            <person name="Kiontke K."/>
            <person name="Gunsalus K."/>
            <person name="Fitch D.H."/>
            <person name="Piano F."/>
        </authorList>
    </citation>
    <scope>NUCLEOTIDE SEQUENCE [LARGE SCALE GENOMIC DNA]</scope>
    <source>
        <strain evidence="2">PF1309</strain>
    </source>
</reference>
<dbReference type="GO" id="GO:0016791">
    <property type="term" value="F:phosphatase activity"/>
    <property type="evidence" value="ECO:0007669"/>
    <property type="project" value="UniProtKB-ARBA"/>
</dbReference>
<name>A0A2A2K074_9BILA</name>
<dbReference type="Gene3D" id="3.40.50.1240">
    <property type="entry name" value="Phosphoglycerate mutase-like"/>
    <property type="match status" value="1"/>
</dbReference>
<accession>A0A2A2K074</accession>
<evidence type="ECO:0000313" key="2">
    <source>
        <dbReference type="EMBL" id="PAV67357.1"/>
    </source>
</evidence>
<keyword evidence="3" id="KW-1185">Reference proteome</keyword>
<evidence type="ECO:0000256" key="1">
    <source>
        <dbReference type="SAM" id="Phobius"/>
    </source>
</evidence>
<sequence length="118" mass="13236">MASKLKFIIGSTVGLATFGLFQTYIKKRRSDGRSSLSVAAPSSWLTKKKLRLVPEAERKKLLKQYAPTATRNIVLVRHGHYDENTGKLTTLGQEQAKLLGKQRNQIRQSHHISPDASH</sequence>
<protein>
    <submittedName>
        <fullName evidence="2">Uncharacterized protein</fullName>
    </submittedName>
</protein>
<keyword evidence="1" id="KW-0812">Transmembrane</keyword>
<dbReference type="OrthoDB" id="2118094at2759"/>
<keyword evidence="1" id="KW-0472">Membrane</keyword>
<dbReference type="STRING" id="2018661.A0A2A2K074"/>
<dbReference type="EMBL" id="LIAE01009946">
    <property type="protein sequence ID" value="PAV67357.1"/>
    <property type="molecule type" value="Genomic_DNA"/>
</dbReference>
<dbReference type="InterPro" id="IPR029033">
    <property type="entry name" value="His_PPase_superfam"/>
</dbReference>
<organism evidence="2 3">
    <name type="scientific">Diploscapter pachys</name>
    <dbReference type="NCBI Taxonomy" id="2018661"/>
    <lineage>
        <taxon>Eukaryota</taxon>
        <taxon>Metazoa</taxon>
        <taxon>Ecdysozoa</taxon>
        <taxon>Nematoda</taxon>
        <taxon>Chromadorea</taxon>
        <taxon>Rhabditida</taxon>
        <taxon>Rhabditina</taxon>
        <taxon>Rhabditomorpha</taxon>
        <taxon>Rhabditoidea</taxon>
        <taxon>Rhabditidae</taxon>
        <taxon>Diploscapter</taxon>
    </lineage>
</organism>
<comment type="caution">
    <text evidence="2">The sequence shown here is derived from an EMBL/GenBank/DDBJ whole genome shotgun (WGS) entry which is preliminary data.</text>
</comment>
<dbReference type="AlphaFoldDB" id="A0A2A2K074"/>